<sequence length="72" mass="8179">MTTLPPPETTPRDTPVPPDTVAMYSAELIWQDGKYLLTIHDHLTETTHTTRLPQKTVDRLPGYLTLLPQTPR</sequence>
<comment type="caution">
    <text evidence="1">The sequence shown here is derived from an EMBL/GenBank/DDBJ whole genome shotgun (WGS) entry which is preliminary data.</text>
</comment>
<proteinExistence type="predicted"/>
<dbReference type="Proteomes" id="UP001500466">
    <property type="component" value="Unassembled WGS sequence"/>
</dbReference>
<reference evidence="2" key="1">
    <citation type="journal article" date="2019" name="Int. J. Syst. Evol. Microbiol.">
        <title>The Global Catalogue of Microorganisms (GCM) 10K type strain sequencing project: providing services to taxonomists for standard genome sequencing and annotation.</title>
        <authorList>
            <consortium name="The Broad Institute Genomics Platform"/>
            <consortium name="The Broad Institute Genome Sequencing Center for Infectious Disease"/>
            <person name="Wu L."/>
            <person name="Ma J."/>
        </authorList>
    </citation>
    <scope>NUCLEOTIDE SEQUENCE [LARGE SCALE GENOMIC DNA]</scope>
    <source>
        <strain evidence="2">JCM 17986</strain>
    </source>
</reference>
<evidence type="ECO:0000313" key="1">
    <source>
        <dbReference type="EMBL" id="GAA4967837.1"/>
    </source>
</evidence>
<keyword evidence="2" id="KW-1185">Reference proteome</keyword>
<gene>
    <name evidence="1" type="ORF">GCM10023205_36060</name>
</gene>
<dbReference type="RefSeq" id="WP_345676530.1">
    <property type="nucleotide sequence ID" value="NZ_BAABHS010000011.1"/>
</dbReference>
<accession>A0ABP9HD04</accession>
<protein>
    <submittedName>
        <fullName evidence="1">Uncharacterized protein</fullName>
    </submittedName>
</protein>
<organism evidence="1 2">
    <name type="scientific">Yinghuangia aomiensis</name>
    <dbReference type="NCBI Taxonomy" id="676205"/>
    <lineage>
        <taxon>Bacteria</taxon>
        <taxon>Bacillati</taxon>
        <taxon>Actinomycetota</taxon>
        <taxon>Actinomycetes</taxon>
        <taxon>Kitasatosporales</taxon>
        <taxon>Streptomycetaceae</taxon>
        <taxon>Yinghuangia</taxon>
    </lineage>
</organism>
<name>A0ABP9HD04_9ACTN</name>
<dbReference type="EMBL" id="BAABHS010000011">
    <property type="protein sequence ID" value="GAA4967837.1"/>
    <property type="molecule type" value="Genomic_DNA"/>
</dbReference>
<evidence type="ECO:0000313" key="2">
    <source>
        <dbReference type="Proteomes" id="UP001500466"/>
    </source>
</evidence>